<evidence type="ECO:0008006" key="5">
    <source>
        <dbReference type="Google" id="ProtNLM"/>
    </source>
</evidence>
<evidence type="ECO:0000256" key="1">
    <source>
        <dbReference type="SAM" id="MobiDB-lite"/>
    </source>
</evidence>
<evidence type="ECO:0000313" key="4">
    <source>
        <dbReference type="Proteomes" id="UP000001225"/>
    </source>
</evidence>
<name>A9I5P6_BORPD</name>
<organism evidence="3 4">
    <name type="scientific">Bordetella petrii (strain ATCC BAA-461 / DSM 12804 / CCUG 43448 / CIP 107267 / Se-1111R)</name>
    <dbReference type="NCBI Taxonomy" id="340100"/>
    <lineage>
        <taxon>Bacteria</taxon>
        <taxon>Pseudomonadati</taxon>
        <taxon>Pseudomonadota</taxon>
        <taxon>Betaproteobacteria</taxon>
        <taxon>Burkholderiales</taxon>
        <taxon>Alcaligenaceae</taxon>
        <taxon>Bordetella</taxon>
    </lineage>
</organism>
<evidence type="ECO:0000313" key="3">
    <source>
        <dbReference type="EMBL" id="CAP41123.1"/>
    </source>
</evidence>
<keyword evidence="2" id="KW-1133">Transmembrane helix</keyword>
<reference evidence="3 4" key="1">
    <citation type="journal article" date="2008" name="BMC Genomics">
        <title>The missing link: Bordetella petrii is endowed with both the metabolic versatility of environmental bacteria and virulence traits of pathogenic Bordetellae.</title>
        <authorList>
            <person name="Gross R."/>
            <person name="Guzman C.A."/>
            <person name="Sebaihia M."/>
            <person name="Martins Dos Santos V.A."/>
            <person name="Pieper D.H."/>
            <person name="Koebnik R."/>
            <person name="Lechner M."/>
            <person name="Bartels D."/>
            <person name="Buhrmester J."/>
            <person name="Choudhuri J.V."/>
            <person name="Ebensen T."/>
            <person name="Gaigalat L."/>
            <person name="Herrmann S."/>
            <person name="Khachane A.N."/>
            <person name="Larisch C."/>
            <person name="Link S."/>
            <person name="Linke B."/>
            <person name="Meyer F."/>
            <person name="Mormann S."/>
            <person name="Nakunst D."/>
            <person name="Rueckert C."/>
            <person name="Schneiker-Bekel S."/>
            <person name="Schulze K."/>
            <person name="Vorhoelter F.J."/>
            <person name="Yevsa T."/>
            <person name="Engle J.T."/>
            <person name="Goldman W.E."/>
            <person name="Puehler A."/>
            <person name="Goebel U.B."/>
            <person name="Goesmann A."/>
            <person name="Bloecker H."/>
            <person name="Kaiser O."/>
            <person name="Martinez-Arias R."/>
        </authorList>
    </citation>
    <scope>NUCLEOTIDE SEQUENCE [LARGE SCALE GENOMIC DNA]</scope>
    <source>
        <strain evidence="4">ATCC BAA-461 / DSM 12804 / CCUG 43448 / CIP 107267 / Se-1111R</strain>
    </source>
</reference>
<keyword evidence="2" id="KW-0812">Transmembrane</keyword>
<dbReference type="Proteomes" id="UP000001225">
    <property type="component" value="Chromosome"/>
</dbReference>
<keyword evidence="4" id="KW-1185">Reference proteome</keyword>
<proteinExistence type="predicted"/>
<dbReference type="Pfam" id="PF06961">
    <property type="entry name" value="DUF1294"/>
    <property type="match status" value="1"/>
</dbReference>
<protein>
    <recommendedName>
        <fullName evidence="5">Integral membrane protein</fullName>
    </recommendedName>
</protein>
<feature type="transmembrane region" description="Helical" evidence="2">
    <location>
        <begin position="60"/>
        <end position="78"/>
    </location>
</feature>
<sequence>MARHVDPQGKRSRDPGPPTGQSRRATRKPAPAKGLLGLLAAALLLGVIAAADLLGRPTWWMAWVYPVASALAFLVYAIDKSAARAAARRIPENTLHLLALAGGWPGAWAAQRMLRHKSSKTRFLAVFWCTALINVAAFVLLAFPEAWPNLKALL</sequence>
<dbReference type="InterPro" id="IPR010718">
    <property type="entry name" value="DUF1294"/>
</dbReference>
<dbReference type="AlphaFoldDB" id="A9I5P6"/>
<gene>
    <name evidence="3" type="ordered locus">Bpet0791</name>
</gene>
<dbReference type="EMBL" id="AM902716">
    <property type="protein sequence ID" value="CAP41123.1"/>
    <property type="molecule type" value="Genomic_DNA"/>
</dbReference>
<feature type="compositionally biased region" description="Basic and acidic residues" evidence="1">
    <location>
        <begin position="1"/>
        <end position="14"/>
    </location>
</feature>
<evidence type="ECO:0000256" key="2">
    <source>
        <dbReference type="SAM" id="Phobius"/>
    </source>
</evidence>
<dbReference type="eggNOG" id="COG3326">
    <property type="taxonomic scope" value="Bacteria"/>
</dbReference>
<dbReference type="KEGG" id="bpt:Bpet0791"/>
<keyword evidence="2" id="KW-0472">Membrane</keyword>
<feature type="region of interest" description="Disordered" evidence="1">
    <location>
        <begin position="1"/>
        <end position="28"/>
    </location>
</feature>
<feature type="transmembrane region" description="Helical" evidence="2">
    <location>
        <begin position="123"/>
        <end position="143"/>
    </location>
</feature>
<accession>A9I5P6</accession>